<dbReference type="InterPro" id="IPR000270">
    <property type="entry name" value="PB1_dom"/>
</dbReference>
<evidence type="ECO:0000256" key="12">
    <source>
        <dbReference type="PROSITE-ProRule" id="PRU00339"/>
    </source>
</evidence>
<gene>
    <name evidence="16" type="ORF">GRF29_112g1587711</name>
</gene>
<evidence type="ECO:0000256" key="6">
    <source>
        <dbReference type="ARBA" id="ARBA00022443"/>
    </source>
</evidence>
<feature type="compositionally biased region" description="Basic and acidic residues" evidence="13">
    <location>
        <begin position="726"/>
        <end position="738"/>
    </location>
</feature>
<evidence type="ECO:0000256" key="13">
    <source>
        <dbReference type="SAM" id="MobiDB-lite"/>
    </source>
</evidence>
<feature type="compositionally biased region" description="Acidic residues" evidence="13">
    <location>
        <begin position="868"/>
        <end position="886"/>
    </location>
</feature>
<evidence type="ECO:0000256" key="9">
    <source>
        <dbReference type="ARBA" id="ARBA00022737"/>
    </source>
</evidence>
<dbReference type="PANTHER" id="PTHR15175">
    <property type="entry name" value="NEUTROPHIL CYTOSOLIC FACTOR 2, NEUTROPHIL NADPH OXIDASE FACTOR 2"/>
    <property type="match status" value="1"/>
</dbReference>
<keyword evidence="9" id="KW-0677">Repeat</keyword>
<comment type="similarity">
    <text evidence="3">Belongs to the NCF2/NOXA1 family.</text>
</comment>
<organism evidence="16 17">
    <name type="scientific">Pseudopithomyces chartarum</name>
    <dbReference type="NCBI Taxonomy" id="1892770"/>
    <lineage>
        <taxon>Eukaryota</taxon>
        <taxon>Fungi</taxon>
        <taxon>Dikarya</taxon>
        <taxon>Ascomycota</taxon>
        <taxon>Pezizomycotina</taxon>
        <taxon>Dothideomycetes</taxon>
        <taxon>Pleosporomycetidae</taxon>
        <taxon>Pleosporales</taxon>
        <taxon>Massarineae</taxon>
        <taxon>Didymosphaeriaceae</taxon>
        <taxon>Pseudopithomyces</taxon>
    </lineage>
</organism>
<evidence type="ECO:0000256" key="8">
    <source>
        <dbReference type="ARBA" id="ARBA00022723"/>
    </source>
</evidence>
<comment type="subcellular location">
    <subcellularLocation>
        <location evidence="2">Cytoplasm</location>
    </subcellularLocation>
</comment>
<dbReference type="Pfam" id="PF00403">
    <property type="entry name" value="HMA"/>
    <property type="match status" value="1"/>
</dbReference>
<keyword evidence="17" id="KW-1185">Reference proteome</keyword>
<evidence type="ECO:0000313" key="17">
    <source>
        <dbReference type="Proteomes" id="UP001280581"/>
    </source>
</evidence>
<dbReference type="InterPro" id="IPR011990">
    <property type="entry name" value="TPR-like_helical_dom_sf"/>
</dbReference>
<dbReference type="Proteomes" id="UP001280581">
    <property type="component" value="Unassembled WGS sequence"/>
</dbReference>
<dbReference type="CDD" id="cd00371">
    <property type="entry name" value="HMA"/>
    <property type="match status" value="1"/>
</dbReference>
<dbReference type="InterPro" id="IPR019734">
    <property type="entry name" value="TPR_rpt"/>
</dbReference>
<dbReference type="AlphaFoldDB" id="A0AAN6REH9"/>
<evidence type="ECO:0000256" key="5">
    <source>
        <dbReference type="ARBA" id="ARBA00016103"/>
    </source>
</evidence>
<keyword evidence="8" id="KW-0479">Metal-binding</keyword>
<feature type="compositionally biased region" description="Basic and acidic residues" evidence="13">
    <location>
        <begin position="412"/>
        <end position="426"/>
    </location>
</feature>
<dbReference type="GO" id="GO:0046872">
    <property type="term" value="F:metal ion binding"/>
    <property type="evidence" value="ECO:0007669"/>
    <property type="project" value="UniProtKB-KW"/>
</dbReference>
<dbReference type="InterPro" id="IPR036423">
    <property type="entry name" value="SOD-like_Cu/Zn_dom_sf"/>
</dbReference>
<proteinExistence type="inferred from homology"/>
<keyword evidence="11" id="KW-1015">Disulfide bond</keyword>
<accession>A0AAN6REH9</accession>
<dbReference type="SUPFAM" id="SSF48452">
    <property type="entry name" value="TPR-like"/>
    <property type="match status" value="1"/>
</dbReference>
<feature type="compositionally biased region" description="Low complexity" evidence="13">
    <location>
        <begin position="363"/>
        <end position="383"/>
    </location>
</feature>
<evidence type="ECO:0000256" key="3">
    <source>
        <dbReference type="ARBA" id="ARBA00008051"/>
    </source>
</evidence>
<dbReference type="Pfam" id="PF00080">
    <property type="entry name" value="Sod_Cu"/>
    <property type="match status" value="1"/>
</dbReference>
<dbReference type="PANTHER" id="PTHR15175:SF0">
    <property type="entry name" value="SH3 DOMAIN-CONTAINING PROTEIN C23A1.17"/>
    <property type="match status" value="1"/>
</dbReference>
<dbReference type="Gene3D" id="3.30.70.100">
    <property type="match status" value="1"/>
</dbReference>
<evidence type="ECO:0000256" key="10">
    <source>
        <dbReference type="ARBA" id="ARBA00022803"/>
    </source>
</evidence>
<dbReference type="PROSITE" id="PS50846">
    <property type="entry name" value="HMA_2"/>
    <property type="match status" value="1"/>
</dbReference>
<feature type="region of interest" description="Disordered" evidence="13">
    <location>
        <begin position="693"/>
        <end position="915"/>
    </location>
</feature>
<dbReference type="CDD" id="cd06408">
    <property type="entry name" value="PB1_NoxR"/>
    <property type="match status" value="1"/>
</dbReference>
<feature type="domain" description="PB1" evidence="15">
    <location>
        <begin position="914"/>
        <end position="993"/>
    </location>
</feature>
<dbReference type="SUPFAM" id="SSF49329">
    <property type="entry name" value="Cu,Zn superoxide dismutase-like"/>
    <property type="match status" value="1"/>
</dbReference>
<feature type="region of interest" description="Disordered" evidence="13">
    <location>
        <begin position="405"/>
        <end position="426"/>
    </location>
</feature>
<comment type="cofactor">
    <cofactor evidence="1">
        <name>Cu(2+)</name>
        <dbReference type="ChEBI" id="CHEBI:29036"/>
    </cofactor>
</comment>
<evidence type="ECO:0000259" key="14">
    <source>
        <dbReference type="PROSITE" id="PS50846"/>
    </source>
</evidence>
<feature type="domain" description="HMA" evidence="14">
    <location>
        <begin position="5"/>
        <end position="68"/>
    </location>
</feature>
<evidence type="ECO:0000313" key="16">
    <source>
        <dbReference type="EMBL" id="KAK3203542.1"/>
    </source>
</evidence>
<feature type="region of interest" description="Disordered" evidence="13">
    <location>
        <begin position="363"/>
        <end position="385"/>
    </location>
</feature>
<protein>
    <recommendedName>
        <fullName evidence="5">Superoxide dismutase 1 copper chaperone</fullName>
    </recommendedName>
</protein>
<dbReference type="InterPro" id="IPR034892">
    <property type="entry name" value="PB1_NoxR"/>
</dbReference>
<feature type="repeat" description="TPR" evidence="12">
    <location>
        <begin position="490"/>
        <end position="523"/>
    </location>
</feature>
<dbReference type="SMART" id="SM00028">
    <property type="entry name" value="TPR"/>
    <property type="match status" value="3"/>
</dbReference>
<dbReference type="Gene3D" id="3.10.20.90">
    <property type="entry name" value="Phosphatidylinositol 3-kinase Catalytic Subunit, Chain A, domain 1"/>
    <property type="match status" value="1"/>
</dbReference>
<keyword evidence="6" id="KW-0728">SH3 domain</keyword>
<dbReference type="InterPro" id="IPR006121">
    <property type="entry name" value="HMA_dom"/>
</dbReference>
<feature type="compositionally biased region" description="Basic and acidic residues" evidence="13">
    <location>
        <begin position="805"/>
        <end position="831"/>
    </location>
</feature>
<dbReference type="PROSITE" id="PS51745">
    <property type="entry name" value="PB1"/>
    <property type="match status" value="1"/>
</dbReference>
<evidence type="ECO:0000256" key="1">
    <source>
        <dbReference type="ARBA" id="ARBA00001973"/>
    </source>
</evidence>
<evidence type="ECO:0000256" key="4">
    <source>
        <dbReference type="ARBA" id="ARBA00010636"/>
    </source>
</evidence>
<dbReference type="FunFam" id="3.30.70.100:FF:000038">
    <property type="entry name" value="Superoxide dismutase 1 copper chaperone"/>
    <property type="match status" value="1"/>
</dbReference>
<keyword evidence="10 12" id="KW-0802">TPR repeat</keyword>
<dbReference type="PROSITE" id="PS50005">
    <property type="entry name" value="TPR"/>
    <property type="match status" value="1"/>
</dbReference>
<dbReference type="Gene3D" id="2.60.40.200">
    <property type="entry name" value="Superoxide dismutase, copper/zinc binding domain"/>
    <property type="match status" value="1"/>
</dbReference>
<dbReference type="Pfam" id="PF13181">
    <property type="entry name" value="TPR_8"/>
    <property type="match status" value="1"/>
</dbReference>
<dbReference type="GO" id="GO:0005737">
    <property type="term" value="C:cytoplasm"/>
    <property type="evidence" value="ECO:0007669"/>
    <property type="project" value="UniProtKB-SubCell"/>
</dbReference>
<keyword evidence="7" id="KW-0963">Cytoplasm</keyword>
<sequence>MTIPTFETTFAVHMTCEACIKDIKGSLQQLSGIEKISANLKEQLVTVEGNAAPSAIVEAIQNTGRDAILRGSGKTNKSFAPHVENKVRGLVRMVQVAPTITIIDLSIRGLSPGTYHATIRESGDISNGPESTGPIWEAAKAKSEGTPCRGVFGTLEVNKGGVGTVFLDRPIQIWEMIGRSIVVARQQDGAFDKNDADTLVGVIARSAGVWENDKTTSNAVRPSIWGRGRAGGWAGELREGGWRGADSTKTVVQWRLGADSSSQQWPGGGAMLDWPSSKRCGCQGCAGVGPIIAANACRGQDEPQTRWDSDLVSPLEPVSSRPSDPPCALSPPPCIPQSLRLPPQTLPSSLESRITVVTLLARSPQPQHTHPNPNTHTPTTNSSALNSRGEHYVIQPAFATIAPSHTHTQAHTSREPRWPRRETKVDARERRIALAHSRRNGTGRTSRGALGKSEEKRTGLDDTILPALGAYDNNEFDEALKTFDQISDTSKILFNCGVIHATLGEHEKAVDCYQRAVRLDQYLAVAYFQQGVSNFLMGDFEEALANFNDTLLYLRGNNNIDYEQLGLKFKLYSCEVLFNRGLCYIYLQQKDAGMQDLSFAAKEKVVPDHDVIDEAIREEAEGYTVFSIPVGIVYRPNEAKVKNLKTKDYLGKARLVAASDRQNAFTGFAGSEIKKMAASAKDDRPEEKLSFAATNLVKPELQSRARQQSEPPLNRNVFPPTPPPESDNRRSGGEKRADPNAPMSRAQSVRGGGPKPQPLNLGRAAFDRRDDRQQDRQQDRRDEAPPQRRGTQRSASERPAPSRQDTLRVRDMDRRDPGGRRSREAPRRRGSEDDDDYADDVYDMYQSRGSRGAYGRGSRGQKSRPTYIDEEEEDDYDGSDLDDADFEMVSRSKTRRRSPARSTTSSGRGGTGGKIRVKVHAGDTRYVFITPNTSMREFVQSIREKFGIRQNFKVEIKDDGDMITMADEDDLDMAIQNAKSMARKEGSDTPKMEVWLTFTPSQSTAQSPPFAPSISVAMF</sequence>
<comment type="similarity">
    <text evidence="4">Belongs to the CCS1 family.</text>
</comment>
<dbReference type="Pfam" id="PF00564">
    <property type="entry name" value="PB1"/>
    <property type="match status" value="1"/>
</dbReference>
<evidence type="ECO:0000256" key="2">
    <source>
        <dbReference type="ARBA" id="ARBA00004496"/>
    </source>
</evidence>
<dbReference type="SUPFAM" id="SSF55008">
    <property type="entry name" value="HMA, heavy metal-associated domain"/>
    <property type="match status" value="1"/>
</dbReference>
<dbReference type="InterPro" id="IPR036163">
    <property type="entry name" value="HMA_dom_sf"/>
</dbReference>
<dbReference type="FunFam" id="1.25.40.10:FF:000017">
    <property type="entry name" value="NADPH oxidase regulator NoxR"/>
    <property type="match status" value="1"/>
</dbReference>
<dbReference type="GO" id="GO:0006801">
    <property type="term" value="P:superoxide metabolic process"/>
    <property type="evidence" value="ECO:0007669"/>
    <property type="project" value="InterPro"/>
</dbReference>
<feature type="compositionally biased region" description="Basic and acidic residues" evidence="13">
    <location>
        <begin position="765"/>
        <end position="786"/>
    </location>
</feature>
<dbReference type="InterPro" id="IPR051864">
    <property type="entry name" value="NCF2_NOXA1"/>
</dbReference>
<dbReference type="InterPro" id="IPR001424">
    <property type="entry name" value="SOD_Cu_Zn_dom"/>
</dbReference>
<feature type="region of interest" description="Disordered" evidence="13">
    <location>
        <begin position="301"/>
        <end position="346"/>
    </location>
</feature>
<reference evidence="16 17" key="1">
    <citation type="submission" date="2021-02" db="EMBL/GenBank/DDBJ databases">
        <title>Genome assembly of Pseudopithomyces chartarum.</title>
        <authorList>
            <person name="Jauregui R."/>
            <person name="Singh J."/>
            <person name="Voisey C."/>
        </authorList>
    </citation>
    <scope>NUCLEOTIDE SEQUENCE [LARGE SCALE GENOMIC DNA]</scope>
    <source>
        <strain evidence="16 17">AGR01</strain>
    </source>
</reference>
<evidence type="ECO:0000256" key="7">
    <source>
        <dbReference type="ARBA" id="ARBA00022490"/>
    </source>
</evidence>
<feature type="compositionally biased region" description="Pro residues" evidence="13">
    <location>
        <begin position="323"/>
        <end position="335"/>
    </location>
</feature>
<name>A0AAN6REH9_9PLEO</name>
<evidence type="ECO:0000256" key="11">
    <source>
        <dbReference type="ARBA" id="ARBA00023157"/>
    </source>
</evidence>
<dbReference type="SMART" id="SM00666">
    <property type="entry name" value="PB1"/>
    <property type="match status" value="1"/>
</dbReference>
<feature type="compositionally biased region" description="Acidic residues" evidence="13">
    <location>
        <begin position="832"/>
        <end position="842"/>
    </location>
</feature>
<comment type="caution">
    <text evidence="16">The sequence shown here is derived from an EMBL/GenBank/DDBJ whole genome shotgun (WGS) entry which is preliminary data.</text>
</comment>
<dbReference type="InterPro" id="IPR053793">
    <property type="entry name" value="PB1-like"/>
</dbReference>
<dbReference type="Gene3D" id="1.25.40.10">
    <property type="entry name" value="Tetratricopeptide repeat domain"/>
    <property type="match status" value="1"/>
</dbReference>
<dbReference type="EMBL" id="WVTA01000011">
    <property type="protein sequence ID" value="KAK3203542.1"/>
    <property type="molecule type" value="Genomic_DNA"/>
</dbReference>
<evidence type="ECO:0000259" key="15">
    <source>
        <dbReference type="PROSITE" id="PS51745"/>
    </source>
</evidence>
<dbReference type="SUPFAM" id="SSF54277">
    <property type="entry name" value="CAD &amp; PB1 domains"/>
    <property type="match status" value="1"/>
</dbReference>